<feature type="chain" id="PRO_5016904675" description="Cytolethal distending toxin subunit A" evidence="11">
    <location>
        <begin position="17"/>
        <end position="242"/>
    </location>
</feature>
<keyword evidence="9" id="KW-0998">Cell outer membrane</keyword>
<evidence type="ECO:0000256" key="11">
    <source>
        <dbReference type="SAM" id="SignalP"/>
    </source>
</evidence>
<dbReference type="InterPro" id="IPR015957">
    <property type="entry name" value="CDtoxinA"/>
</dbReference>
<name>A0A377J2E3_9HELI</name>
<dbReference type="GO" id="GO:0009279">
    <property type="term" value="C:cell outer membrane"/>
    <property type="evidence" value="ECO:0007669"/>
    <property type="project" value="UniProtKB-SubCell"/>
</dbReference>
<dbReference type="InterPro" id="IPR035992">
    <property type="entry name" value="Ricin_B-like_lectins"/>
</dbReference>
<keyword evidence="4 11" id="KW-0732">Signal</keyword>
<dbReference type="PROSITE" id="PS50231">
    <property type="entry name" value="RICIN_B_LECTIN"/>
    <property type="match status" value="1"/>
</dbReference>
<feature type="signal peptide" evidence="11">
    <location>
        <begin position="1"/>
        <end position="16"/>
    </location>
</feature>
<keyword evidence="6" id="KW-0843">Virulence</keyword>
<gene>
    <name evidence="12" type="primary">cdtA_1</name>
    <name evidence="12" type="ORF">NCTC12410_00278</name>
</gene>
<dbReference type="InterPro" id="IPR003558">
    <property type="entry name" value="CDtoxinA/C"/>
</dbReference>
<proteinExistence type="predicted"/>
<dbReference type="Proteomes" id="UP000254841">
    <property type="component" value="Unassembled WGS sequence"/>
</dbReference>
<dbReference type="OrthoDB" id="5353389at2"/>
<protein>
    <recommendedName>
        <fullName evidence="2">Cytolethal distending toxin subunit A</fullName>
    </recommendedName>
</protein>
<evidence type="ECO:0000256" key="6">
    <source>
        <dbReference type="ARBA" id="ARBA00023026"/>
    </source>
</evidence>
<accession>A0A377J2E3</accession>
<keyword evidence="10" id="KW-0449">Lipoprotein</keyword>
<dbReference type="SUPFAM" id="SSF50370">
    <property type="entry name" value="Ricin B-like lectins"/>
    <property type="match status" value="1"/>
</dbReference>
<evidence type="ECO:0000256" key="2">
    <source>
        <dbReference type="ARBA" id="ARBA00016112"/>
    </source>
</evidence>
<keyword evidence="3" id="KW-0800">Toxin</keyword>
<evidence type="ECO:0000256" key="4">
    <source>
        <dbReference type="ARBA" id="ARBA00022729"/>
    </source>
</evidence>
<comment type="subcellular location">
    <subcellularLocation>
        <location evidence="1">Cell outer membrane</location>
        <topology evidence="1">Lipid-anchor</topology>
    </subcellularLocation>
</comment>
<dbReference type="PRINTS" id="PR01387">
    <property type="entry name" value="CDTOXINA"/>
</dbReference>
<evidence type="ECO:0000256" key="9">
    <source>
        <dbReference type="ARBA" id="ARBA00023237"/>
    </source>
</evidence>
<evidence type="ECO:0000256" key="5">
    <source>
        <dbReference type="ARBA" id="ARBA00022734"/>
    </source>
</evidence>
<keyword evidence="7" id="KW-0472">Membrane</keyword>
<reference evidence="12 13" key="1">
    <citation type="submission" date="2018-06" db="EMBL/GenBank/DDBJ databases">
        <authorList>
            <consortium name="Pathogen Informatics"/>
            <person name="Doyle S."/>
        </authorList>
    </citation>
    <scope>NUCLEOTIDE SEQUENCE [LARGE SCALE GENOMIC DNA]</scope>
    <source>
        <strain evidence="12 13">NCTC12410</strain>
    </source>
</reference>
<evidence type="ECO:0000256" key="8">
    <source>
        <dbReference type="ARBA" id="ARBA00023139"/>
    </source>
</evidence>
<dbReference type="RefSeq" id="WP_115010795.1">
    <property type="nucleotide sequence ID" value="NZ_UGHV01000001.1"/>
</dbReference>
<keyword evidence="5" id="KW-0430">Lectin</keyword>
<sequence length="242" mass="26294">MRLIMCAVLLFGVCLAQEVGVGVDLGIGDSPTPPVDMSEVDSSKVSLVQGPNLTDILPRPNTDEMGNHTPTEHTELLVLAGNSSGRENVSDLLSIMSPEGGVLTLWALAVGNWVWGYPLIDTLDFGGARIWRIFTKANGSVAIQNAKEGTCLSAYRNGVIHSYCNMEDPAQLWRFNFFDNQAVQIQNVATKQCLQTPSNQATRFFSIFLTNCVQGGQLNSDQQWFITAPPLQAGVVFSTDGR</sequence>
<evidence type="ECO:0000313" key="13">
    <source>
        <dbReference type="Proteomes" id="UP000254841"/>
    </source>
</evidence>
<evidence type="ECO:0000313" key="12">
    <source>
        <dbReference type="EMBL" id="STO96465.1"/>
    </source>
</evidence>
<dbReference type="EMBL" id="UGHV01000001">
    <property type="protein sequence ID" value="STO96465.1"/>
    <property type="molecule type" value="Genomic_DNA"/>
</dbReference>
<dbReference type="Gene3D" id="2.80.10.50">
    <property type="match status" value="1"/>
</dbReference>
<dbReference type="CDD" id="cd23414">
    <property type="entry name" value="beta-trefoil_Ricin_CdtA"/>
    <property type="match status" value="1"/>
</dbReference>
<evidence type="ECO:0000256" key="3">
    <source>
        <dbReference type="ARBA" id="ARBA00022656"/>
    </source>
</evidence>
<dbReference type="Pfam" id="PF03498">
    <property type="entry name" value="CDtoxinA"/>
    <property type="match status" value="1"/>
</dbReference>
<evidence type="ECO:0000256" key="10">
    <source>
        <dbReference type="ARBA" id="ARBA00023288"/>
    </source>
</evidence>
<dbReference type="GO" id="GO:0030246">
    <property type="term" value="F:carbohydrate binding"/>
    <property type="evidence" value="ECO:0007669"/>
    <property type="project" value="UniProtKB-KW"/>
</dbReference>
<dbReference type="GO" id="GO:0090729">
    <property type="term" value="F:toxin activity"/>
    <property type="evidence" value="ECO:0007669"/>
    <property type="project" value="UniProtKB-KW"/>
</dbReference>
<evidence type="ECO:0000256" key="1">
    <source>
        <dbReference type="ARBA" id="ARBA00004459"/>
    </source>
</evidence>
<keyword evidence="8" id="KW-0564">Palmitate</keyword>
<evidence type="ECO:0000256" key="7">
    <source>
        <dbReference type="ARBA" id="ARBA00023136"/>
    </source>
</evidence>
<dbReference type="AlphaFoldDB" id="A0A377J2E3"/>
<organism evidence="12 13">
    <name type="scientific">Helicobacter canis</name>
    <dbReference type="NCBI Taxonomy" id="29419"/>
    <lineage>
        <taxon>Bacteria</taxon>
        <taxon>Pseudomonadati</taxon>
        <taxon>Campylobacterota</taxon>
        <taxon>Epsilonproteobacteria</taxon>
        <taxon>Campylobacterales</taxon>
        <taxon>Helicobacteraceae</taxon>
        <taxon>Helicobacter</taxon>
    </lineage>
</organism>